<proteinExistence type="predicted"/>
<reference evidence="1" key="1">
    <citation type="submission" date="2020-03" db="EMBL/GenBank/DDBJ databases">
        <title>The deep terrestrial virosphere.</title>
        <authorList>
            <person name="Holmfeldt K."/>
            <person name="Nilsson E."/>
            <person name="Simone D."/>
            <person name="Lopez-Fernandez M."/>
            <person name="Wu X."/>
            <person name="de Brujin I."/>
            <person name="Lundin D."/>
            <person name="Andersson A."/>
            <person name="Bertilsson S."/>
            <person name="Dopson M."/>
        </authorList>
    </citation>
    <scope>NUCLEOTIDE SEQUENCE</scope>
    <source>
        <strain evidence="1">TM448A02742</strain>
        <strain evidence="2">TM448B03070</strain>
    </source>
</reference>
<dbReference type="AlphaFoldDB" id="A0A6H1ZZ31"/>
<protein>
    <submittedName>
        <fullName evidence="1">Uncharacterized protein</fullName>
    </submittedName>
</protein>
<evidence type="ECO:0000313" key="2">
    <source>
        <dbReference type="EMBL" id="QJI02284.1"/>
    </source>
</evidence>
<sequence>METVNKIEEKVIAVIKGKPVEADRFITNRHGKKFEFDRAAVNTRGGFCLDQMRDDEVIIAPGLIYRAVKEA</sequence>
<dbReference type="EMBL" id="MT144342">
    <property type="protein sequence ID" value="QJA52470.1"/>
    <property type="molecule type" value="Genomic_DNA"/>
</dbReference>
<name>A0A6H1ZZ31_9ZZZZ</name>
<dbReference type="EMBL" id="MT144989">
    <property type="protein sequence ID" value="QJI02284.1"/>
    <property type="molecule type" value="Genomic_DNA"/>
</dbReference>
<organism evidence="1">
    <name type="scientific">viral metagenome</name>
    <dbReference type="NCBI Taxonomy" id="1070528"/>
    <lineage>
        <taxon>unclassified sequences</taxon>
        <taxon>metagenomes</taxon>
        <taxon>organismal metagenomes</taxon>
    </lineage>
</organism>
<evidence type="ECO:0000313" key="1">
    <source>
        <dbReference type="EMBL" id="QJA52470.1"/>
    </source>
</evidence>
<accession>A0A6H1ZZ31</accession>
<gene>
    <name evidence="1" type="ORF">TM448A02742_0010</name>
    <name evidence="2" type="ORF">TM448B03070_0003</name>
</gene>